<organism evidence="1 2">
    <name type="scientific">Bifidobacterium apri</name>
    <dbReference type="NCBI Taxonomy" id="1769423"/>
    <lineage>
        <taxon>Bacteria</taxon>
        <taxon>Bacillati</taxon>
        <taxon>Actinomycetota</taxon>
        <taxon>Actinomycetes</taxon>
        <taxon>Bifidobacteriales</taxon>
        <taxon>Bifidobacteriaceae</taxon>
        <taxon>Bifidobacterium</taxon>
    </lineage>
</organism>
<dbReference type="EMBL" id="WBSO01000023">
    <property type="protein sequence ID" value="KAB8292700.1"/>
    <property type="molecule type" value="Genomic_DNA"/>
</dbReference>
<evidence type="ECO:0000313" key="2">
    <source>
        <dbReference type="Proteomes" id="UP000440041"/>
    </source>
</evidence>
<gene>
    <name evidence="1" type="ORF">DSM100238_1785</name>
</gene>
<protein>
    <submittedName>
        <fullName evidence="1">Uncharacterized protein</fullName>
    </submittedName>
</protein>
<proteinExistence type="predicted"/>
<reference evidence="1 2" key="1">
    <citation type="submission" date="2019-09" db="EMBL/GenBank/DDBJ databases">
        <title>Characterization of the phylogenetic diversity of two novel species belonging to the genus Bifidobacterium: Bifidobacterium cebidarum sp. nov. and Bifidobacterium leontopitheci sp. nov.</title>
        <authorList>
            <person name="Lugli G.A."/>
            <person name="Duranti S."/>
            <person name="Milani C."/>
            <person name="Turroni F."/>
            <person name="Ventura M."/>
        </authorList>
    </citation>
    <scope>NUCLEOTIDE SEQUENCE [LARGE SCALE GENOMIC DNA]</scope>
    <source>
        <strain evidence="1 2">DSM 100238</strain>
    </source>
</reference>
<accession>A0A6A2VD63</accession>
<keyword evidence="2" id="KW-1185">Reference proteome</keyword>
<dbReference type="AlphaFoldDB" id="A0A6A2VD63"/>
<comment type="caution">
    <text evidence="1">The sequence shown here is derived from an EMBL/GenBank/DDBJ whole genome shotgun (WGS) entry which is preliminary data.</text>
</comment>
<dbReference type="Proteomes" id="UP000440041">
    <property type="component" value="Unassembled WGS sequence"/>
</dbReference>
<name>A0A6A2VD63_9BIFI</name>
<sequence length="103" mass="12133">MGVNVNKDVPWQERLEQQMRTNNEYHMDNIDALWRTPEARLEGYYPEGGVWEGIDRDQAVDDDGKAVYTAYRLSLELGDGYDDHREITIPFSVEDMEDYARTW</sequence>
<evidence type="ECO:0000313" key="1">
    <source>
        <dbReference type="EMBL" id="KAB8292700.1"/>
    </source>
</evidence>